<dbReference type="GO" id="GO:0005524">
    <property type="term" value="F:ATP binding"/>
    <property type="evidence" value="ECO:0007669"/>
    <property type="project" value="InterPro"/>
</dbReference>
<dbReference type="EMBL" id="JAAOAK010000352">
    <property type="protein sequence ID" value="KAF5671130.1"/>
    <property type="molecule type" value="Genomic_DNA"/>
</dbReference>
<dbReference type="SUPFAM" id="SSF56112">
    <property type="entry name" value="Protein kinase-like (PK-like)"/>
    <property type="match status" value="1"/>
</dbReference>
<gene>
    <name evidence="2" type="ORF">FDENT_11014</name>
</gene>
<sequence length="736" mass="83531">MGGREVQHDALSVWEGSPDRILLERMEKEYREYLRVLQESHRTTNSADEQHRKTDEALKLSHTKHHSATISSGIDVAGNSGRRSEIPALGGHGFEAASCNSGHIFPKAKILEYDQQKISDSDRTRVGVGNPIEGLQRDAGTESQVKLFEKVEQPPFYDFLESARAVFDDMKVFNSGGSADVFQALIQTHGHMTHDSYSYAVKKLRHGSLNDYLRERNAYLRVNSHPHIVPLLASYRMQGKYHLVFPLADHDLATYWYNKPKPPKDKRSLGWFVNQMKGLADALLTVHGQNSQGKNWYGIHGDIKPANILCFRGDNHRTCFALADFGSSYFRTPEEEAFPNGLKHTPVYRAPEIDMKRGITQAYDIWSLGCVFAEAIAWFCDGKIGVSKLARVRLDKEDNCPNRDAFFRLTKRRGGRSVLSAQLKPEIQRFLKSFPEHHRSSQFTTDIIHLVIKGMLKVDLHERMTSQEVSDALGQMSEKLDRHPSYSQPHGTNDMKTVHATQNSRQRLNETVDATHYSNVSTQSDAGTQISSKPRFACPFHKAGILVADSRGSCLGPGWTDLTRVREHLFRCHVPKKYRGKHICRRCDTSFETDELLLAHQHQETPCPRKDPEAIRGMLSREQAAQLRSLKRKSSKESEEDRWFDIYRIAFPSFNQMLENISPYHESNTTSLGALNSTSSNRISQYKDYLRNRDAEEYAAKLAANGIIITLDAASKILELQVKELGTFDETMRGPV</sequence>
<protein>
    <submittedName>
        <fullName evidence="2">Serine threonine kinase</fullName>
    </submittedName>
</protein>
<dbReference type="SMART" id="SM00220">
    <property type="entry name" value="S_TKc"/>
    <property type="match status" value="1"/>
</dbReference>
<dbReference type="PANTHER" id="PTHR24359">
    <property type="entry name" value="SERINE/THREONINE-PROTEIN KINASE SBK1"/>
    <property type="match status" value="1"/>
</dbReference>
<reference evidence="2 3" key="1">
    <citation type="submission" date="2020-05" db="EMBL/GenBank/DDBJ databases">
        <title>Identification and distribution of gene clusters putatively required for synthesis of sphingolipid metabolism inhibitors in phylogenetically diverse species of the filamentous fungus Fusarium.</title>
        <authorList>
            <person name="Kim H.-S."/>
            <person name="Busman M."/>
            <person name="Brown D.W."/>
            <person name="Divon H."/>
            <person name="Uhlig S."/>
            <person name="Proctor R.H."/>
        </authorList>
    </citation>
    <scope>NUCLEOTIDE SEQUENCE [LARGE SCALE GENOMIC DNA]</scope>
    <source>
        <strain evidence="2 3">NRRL 25311</strain>
    </source>
</reference>
<dbReference type="AlphaFoldDB" id="A0A8H5TKN3"/>
<keyword evidence="2" id="KW-0808">Transferase</keyword>
<dbReference type="InterPro" id="IPR000719">
    <property type="entry name" value="Prot_kinase_dom"/>
</dbReference>
<feature type="domain" description="Protein kinase" evidence="1">
    <location>
        <begin position="167"/>
        <end position="486"/>
    </location>
</feature>
<proteinExistence type="predicted"/>
<name>A0A8H5TKN3_9HYPO</name>
<evidence type="ECO:0000259" key="1">
    <source>
        <dbReference type="PROSITE" id="PS50011"/>
    </source>
</evidence>
<dbReference type="Gene3D" id="1.10.510.10">
    <property type="entry name" value="Transferase(Phosphotransferase) domain 1"/>
    <property type="match status" value="1"/>
</dbReference>
<dbReference type="PANTHER" id="PTHR24359:SF1">
    <property type="entry name" value="INHIBITOR OF NUCLEAR FACTOR KAPPA-B KINASE EPSILON SUBUNIT HOMOLOG 1-RELATED"/>
    <property type="match status" value="1"/>
</dbReference>
<organism evidence="2 3">
    <name type="scientific">Fusarium denticulatum</name>
    <dbReference type="NCBI Taxonomy" id="48507"/>
    <lineage>
        <taxon>Eukaryota</taxon>
        <taxon>Fungi</taxon>
        <taxon>Dikarya</taxon>
        <taxon>Ascomycota</taxon>
        <taxon>Pezizomycotina</taxon>
        <taxon>Sordariomycetes</taxon>
        <taxon>Hypocreomycetidae</taxon>
        <taxon>Hypocreales</taxon>
        <taxon>Nectriaceae</taxon>
        <taxon>Fusarium</taxon>
        <taxon>Fusarium fujikuroi species complex</taxon>
    </lineage>
</organism>
<dbReference type="CDD" id="cd00180">
    <property type="entry name" value="PKc"/>
    <property type="match status" value="1"/>
</dbReference>
<keyword evidence="3" id="KW-1185">Reference proteome</keyword>
<dbReference type="GO" id="GO:0004674">
    <property type="term" value="F:protein serine/threonine kinase activity"/>
    <property type="evidence" value="ECO:0007669"/>
    <property type="project" value="TreeGrafter"/>
</dbReference>
<evidence type="ECO:0000313" key="3">
    <source>
        <dbReference type="Proteomes" id="UP000562682"/>
    </source>
</evidence>
<dbReference type="InterPro" id="IPR011009">
    <property type="entry name" value="Kinase-like_dom_sf"/>
</dbReference>
<dbReference type="Pfam" id="PF00069">
    <property type="entry name" value="Pkinase"/>
    <property type="match status" value="1"/>
</dbReference>
<accession>A0A8H5TKN3</accession>
<comment type="caution">
    <text evidence="2">The sequence shown here is derived from an EMBL/GenBank/DDBJ whole genome shotgun (WGS) entry which is preliminary data.</text>
</comment>
<keyword evidence="2" id="KW-0418">Kinase</keyword>
<evidence type="ECO:0000313" key="2">
    <source>
        <dbReference type="EMBL" id="KAF5671130.1"/>
    </source>
</evidence>
<dbReference type="PROSITE" id="PS50011">
    <property type="entry name" value="PROTEIN_KINASE_DOM"/>
    <property type="match status" value="1"/>
</dbReference>
<dbReference type="Proteomes" id="UP000562682">
    <property type="component" value="Unassembled WGS sequence"/>
</dbReference>